<comment type="cofactor">
    <cofactor evidence="1">
        <name>Mg(2+)</name>
        <dbReference type="ChEBI" id="CHEBI:18420"/>
    </cofactor>
</comment>
<sequence>MDPEVSLMLLCPPGGLSQEQVSVELSPAHDRRPLPEGDKTITAIWETRLQAQPWIFDAPKFRLHSATLASSSPEPQLLLHLGLTSYRDFLGTNWSSSASWLRQQGATDWGDKQAYLADPLGVGAALVTADDFLVFLRRSQQVAEAPGLVDVPGGHPEPQALCSGSIPQHEDLPGELVVRELFSSVLQEVCDERVQRLQETEMWAQLCPSAKGAILLYNRHPPLQSGAGKSHLSHPSVPALSLQL</sequence>
<dbReference type="AlphaFoldDB" id="A6HZM6"/>
<keyword evidence="4" id="KW-0460">Magnesium</keyword>
<dbReference type="RefSeq" id="XP_038964465.1">
    <property type="nucleotide sequence ID" value="XM_039108537.2"/>
</dbReference>
<dbReference type="InterPro" id="IPR055295">
    <property type="entry name" value="NUDT22/NUDT9-like"/>
</dbReference>
<evidence type="ECO:0000313" key="6">
    <source>
        <dbReference type="Proteomes" id="UP000234681"/>
    </source>
</evidence>
<dbReference type="GeneID" id="293703"/>
<evidence type="ECO:0000256" key="1">
    <source>
        <dbReference type="ARBA" id="ARBA00001946"/>
    </source>
</evidence>
<keyword evidence="3" id="KW-0378">Hydrolase</keyword>
<dbReference type="RefSeq" id="XP_063142953.1">
    <property type="nucleotide sequence ID" value="XM_063286883.1"/>
</dbReference>
<dbReference type="PANTHER" id="PTHR31835:SF1">
    <property type="entry name" value="URIDINE DIPHOSPHATE GLUCOSE PYROPHOSPHATASE NUDT22"/>
    <property type="match status" value="1"/>
</dbReference>
<reference evidence="6" key="1">
    <citation type="submission" date="2005-09" db="EMBL/GenBank/DDBJ databases">
        <authorList>
            <person name="Mural R.J."/>
            <person name="Li P.W."/>
            <person name="Adams M.D."/>
            <person name="Amanatides P.G."/>
            <person name="Baden-Tillson H."/>
            <person name="Barnstead M."/>
            <person name="Chin S.H."/>
            <person name="Dew I."/>
            <person name="Evans C.A."/>
            <person name="Ferriera S."/>
            <person name="Flanigan M."/>
            <person name="Fosler C."/>
            <person name="Glodek A."/>
            <person name="Gu Z."/>
            <person name="Holt R.A."/>
            <person name="Jennings D."/>
            <person name="Kraft C.L."/>
            <person name="Lu F."/>
            <person name="Nguyen T."/>
            <person name="Nusskern D.R."/>
            <person name="Pfannkoch C.M."/>
            <person name="Sitter C."/>
            <person name="Sutton G.G."/>
            <person name="Venter J.C."/>
            <person name="Wang Z."/>
            <person name="Woodage T."/>
            <person name="Zheng X.H."/>
            <person name="Zhong F."/>
        </authorList>
    </citation>
    <scope>NUCLEOTIDE SEQUENCE [LARGE SCALE GENOMIC DNA]</scope>
    <source>
        <strain>BN</strain>
        <strain evidence="6">Sprague-Dawley</strain>
    </source>
</reference>
<protein>
    <submittedName>
        <fullName evidence="5">Nudix (Nucleoside diphosphate linked moiety X)-type motif 22, isoform CRA_c</fullName>
    </submittedName>
</protein>
<dbReference type="RefSeq" id="XP_063142954.1">
    <property type="nucleotide sequence ID" value="XM_063286884.1"/>
</dbReference>
<keyword evidence="2" id="KW-0479">Metal-binding</keyword>
<dbReference type="RGD" id="735224">
    <property type="gene designation" value="Nudt22"/>
</dbReference>
<dbReference type="GO" id="GO:0046872">
    <property type="term" value="F:metal ion binding"/>
    <property type="evidence" value="ECO:0007669"/>
    <property type="project" value="UniProtKB-KW"/>
</dbReference>
<evidence type="ECO:0000256" key="2">
    <source>
        <dbReference type="ARBA" id="ARBA00022723"/>
    </source>
</evidence>
<dbReference type="CTD" id="84304"/>
<dbReference type="PANTHER" id="PTHR31835">
    <property type="entry name" value="URIDINE DIPHOSPHATE GLUCOSE PYROPHOSPHATASE"/>
    <property type="match status" value="1"/>
</dbReference>
<evidence type="ECO:0000256" key="3">
    <source>
        <dbReference type="ARBA" id="ARBA00022801"/>
    </source>
</evidence>
<name>A6HZM6_RAT</name>
<proteinExistence type="predicted"/>
<organism evidence="5 6">
    <name type="scientific">Rattus norvegicus</name>
    <name type="common">Rat</name>
    <dbReference type="NCBI Taxonomy" id="10116"/>
    <lineage>
        <taxon>Eukaryota</taxon>
        <taxon>Metazoa</taxon>
        <taxon>Chordata</taxon>
        <taxon>Craniata</taxon>
        <taxon>Vertebrata</taxon>
        <taxon>Euteleostomi</taxon>
        <taxon>Mammalia</taxon>
        <taxon>Eutheria</taxon>
        <taxon>Euarchontoglires</taxon>
        <taxon>Glires</taxon>
        <taxon>Rodentia</taxon>
        <taxon>Myomorpha</taxon>
        <taxon>Muroidea</taxon>
        <taxon>Muridae</taxon>
        <taxon>Murinae</taxon>
        <taxon>Rattus</taxon>
    </lineage>
</organism>
<accession>A6HZM6</accession>
<evidence type="ECO:0000313" key="5">
    <source>
        <dbReference type="EMBL" id="EDM12659.1"/>
    </source>
</evidence>
<dbReference type="EMBL" id="CH473953">
    <property type="protein sequence ID" value="EDM12659.1"/>
    <property type="molecule type" value="Genomic_DNA"/>
</dbReference>
<evidence type="ECO:0000313" key="7">
    <source>
        <dbReference type="RGD" id="735224"/>
    </source>
</evidence>
<evidence type="ECO:0000256" key="4">
    <source>
        <dbReference type="ARBA" id="ARBA00022842"/>
    </source>
</evidence>
<gene>
    <name evidence="5 7" type="primary">Nudt22</name>
    <name evidence="5" type="ORF">rCG_47915</name>
</gene>
<dbReference type="GO" id="GO:0016787">
    <property type="term" value="F:hydrolase activity"/>
    <property type="evidence" value="ECO:0007669"/>
    <property type="project" value="UniProtKB-KW"/>
</dbReference>
<dbReference type="Proteomes" id="UP000234681">
    <property type="component" value="Chromosome 1"/>
</dbReference>